<dbReference type="PROSITE" id="PS50164">
    <property type="entry name" value="GIY_YIG"/>
    <property type="match status" value="1"/>
</dbReference>
<evidence type="ECO:0000259" key="1">
    <source>
        <dbReference type="PROSITE" id="PS50164"/>
    </source>
</evidence>
<feature type="domain" description="GIY-YIG" evidence="1">
    <location>
        <begin position="172"/>
        <end position="267"/>
    </location>
</feature>
<dbReference type="STRING" id="553611.GCA_001557755_00909"/>
<gene>
    <name evidence="2" type="ORF">CTM89_04940</name>
</gene>
<accession>A0A2T3MER8</accession>
<dbReference type="InterPro" id="IPR035901">
    <property type="entry name" value="GIY-YIG_endonuc_sf"/>
</dbReference>
<organism evidence="2 3">
    <name type="scientific">Photobacterium leiognathi</name>
    <dbReference type="NCBI Taxonomy" id="553611"/>
    <lineage>
        <taxon>Bacteria</taxon>
        <taxon>Pseudomonadati</taxon>
        <taxon>Pseudomonadota</taxon>
        <taxon>Gammaproteobacteria</taxon>
        <taxon>Vibrionales</taxon>
        <taxon>Vibrionaceae</taxon>
        <taxon>Photobacterium</taxon>
    </lineage>
</organism>
<dbReference type="SUPFAM" id="SSF82771">
    <property type="entry name" value="GIY-YIG endonuclease"/>
    <property type="match status" value="1"/>
</dbReference>
<evidence type="ECO:0000313" key="3">
    <source>
        <dbReference type="Proteomes" id="UP000240410"/>
    </source>
</evidence>
<protein>
    <recommendedName>
        <fullName evidence="1">GIY-YIG domain-containing protein</fullName>
    </recommendedName>
</protein>
<proteinExistence type="predicted"/>
<dbReference type="RefSeq" id="WP_045069735.1">
    <property type="nucleotide sequence ID" value="NZ_JZSL01000016.1"/>
</dbReference>
<dbReference type="OrthoDB" id="89044at2"/>
<dbReference type="InterPro" id="IPR000305">
    <property type="entry name" value="GIY-YIG_endonuc"/>
</dbReference>
<dbReference type="Proteomes" id="UP000240410">
    <property type="component" value="Unassembled WGS sequence"/>
</dbReference>
<comment type="caution">
    <text evidence="2">The sequence shown here is derived from an EMBL/GenBank/DDBJ whole genome shotgun (WGS) entry which is preliminary data.</text>
</comment>
<name>A0A2T3MER8_PHOLE</name>
<dbReference type="Gene3D" id="3.40.1440.10">
    <property type="entry name" value="GIY-YIG endonuclease"/>
    <property type="match status" value="1"/>
</dbReference>
<dbReference type="Pfam" id="PF01541">
    <property type="entry name" value="GIY-YIG"/>
    <property type="match status" value="1"/>
</dbReference>
<sequence length="268" mass="31484">MIGLNELFSLKSDMFAKYKVKYVRHKDSRKEYRELIKDREELLKYQAHQSKNVFKDCDYIISFFGQDGAKSLFIGTFKVNGWYESAGEFHYDLQEVDIFEDFKDRLVVDWGKATLSWHQWVNDNDKEVVEMLPKGYLGEFPGLLNFILDFDELKQLHNNIDANKEWYHHLSSVNGVYLILDEKAGKQYIGSAYGKDGLWQRWSEYVRSGHGGNKLLKECFVYDANYARNFKFTVLQSLPSNTTNKEVINIENLYKKKLGTRLFGLNDN</sequence>
<dbReference type="CDD" id="cd10446">
    <property type="entry name" value="GIY-YIG_unchar_1"/>
    <property type="match status" value="1"/>
</dbReference>
<dbReference type="AlphaFoldDB" id="A0A2T3MER8"/>
<evidence type="ECO:0000313" key="2">
    <source>
        <dbReference type="EMBL" id="PSV92289.1"/>
    </source>
</evidence>
<reference evidence="2 3" key="1">
    <citation type="submission" date="2018-03" db="EMBL/GenBank/DDBJ databases">
        <title>Whole genome sequencing of Histamine producing bacteria.</title>
        <authorList>
            <person name="Butler K."/>
        </authorList>
    </citation>
    <scope>NUCLEOTIDE SEQUENCE [LARGE SCALE GENOMIC DNA]</scope>
    <source>
        <strain evidence="2 3">ATCC 33979</strain>
    </source>
</reference>
<dbReference type="EMBL" id="PYOJ01000004">
    <property type="protein sequence ID" value="PSV92289.1"/>
    <property type="molecule type" value="Genomic_DNA"/>
</dbReference>